<name>W9SLR0_9ROSA</name>
<feature type="compositionally biased region" description="Basic and acidic residues" evidence="1">
    <location>
        <begin position="27"/>
        <end position="42"/>
    </location>
</feature>
<dbReference type="EMBL" id="KE345790">
    <property type="protein sequence ID" value="EXC16349.1"/>
    <property type="molecule type" value="Genomic_DNA"/>
</dbReference>
<dbReference type="AlphaFoldDB" id="W9SLR0"/>
<proteinExistence type="predicted"/>
<feature type="region of interest" description="Disordered" evidence="1">
    <location>
        <begin position="1"/>
        <end position="58"/>
    </location>
</feature>
<gene>
    <name evidence="2" type="ORF">L484_006556</name>
</gene>
<evidence type="ECO:0000256" key="1">
    <source>
        <dbReference type="SAM" id="MobiDB-lite"/>
    </source>
</evidence>
<dbReference type="Proteomes" id="UP000030645">
    <property type="component" value="Unassembled WGS sequence"/>
</dbReference>
<evidence type="ECO:0000313" key="2">
    <source>
        <dbReference type="EMBL" id="EXC16349.1"/>
    </source>
</evidence>
<protein>
    <submittedName>
        <fullName evidence="2">Uncharacterized protein</fullName>
    </submittedName>
</protein>
<reference evidence="3" key="1">
    <citation type="submission" date="2013-01" db="EMBL/GenBank/DDBJ databases">
        <title>Draft Genome Sequence of a Mulberry Tree, Morus notabilis C.K. Schneid.</title>
        <authorList>
            <person name="He N."/>
            <person name="Zhao S."/>
        </authorList>
    </citation>
    <scope>NUCLEOTIDE SEQUENCE</scope>
</reference>
<keyword evidence="3" id="KW-1185">Reference proteome</keyword>
<organism evidence="2 3">
    <name type="scientific">Morus notabilis</name>
    <dbReference type="NCBI Taxonomy" id="981085"/>
    <lineage>
        <taxon>Eukaryota</taxon>
        <taxon>Viridiplantae</taxon>
        <taxon>Streptophyta</taxon>
        <taxon>Embryophyta</taxon>
        <taxon>Tracheophyta</taxon>
        <taxon>Spermatophyta</taxon>
        <taxon>Magnoliopsida</taxon>
        <taxon>eudicotyledons</taxon>
        <taxon>Gunneridae</taxon>
        <taxon>Pentapetalae</taxon>
        <taxon>rosids</taxon>
        <taxon>fabids</taxon>
        <taxon>Rosales</taxon>
        <taxon>Moraceae</taxon>
        <taxon>Moreae</taxon>
        <taxon>Morus</taxon>
    </lineage>
</organism>
<sequence>MNQVPTSGCCEPPSPKRSSSTSSPLRCKTEIVRRPSQARDRTTAQVESSNKTIRDHSKEYCREGLWERDA</sequence>
<accession>W9SLR0</accession>
<evidence type="ECO:0000313" key="3">
    <source>
        <dbReference type="Proteomes" id="UP000030645"/>
    </source>
</evidence>